<dbReference type="Proteomes" id="UP000324222">
    <property type="component" value="Unassembled WGS sequence"/>
</dbReference>
<feature type="compositionally biased region" description="Polar residues" evidence="1">
    <location>
        <begin position="85"/>
        <end position="94"/>
    </location>
</feature>
<feature type="region of interest" description="Disordered" evidence="1">
    <location>
        <begin position="38"/>
        <end position="132"/>
    </location>
</feature>
<name>A0A5B7FIA5_PORTR</name>
<proteinExistence type="predicted"/>
<keyword evidence="3" id="KW-1185">Reference proteome</keyword>
<gene>
    <name evidence="2" type="ORF">E2C01_038867</name>
</gene>
<dbReference type="AlphaFoldDB" id="A0A5B7FIA5"/>
<evidence type="ECO:0000313" key="3">
    <source>
        <dbReference type="Proteomes" id="UP000324222"/>
    </source>
</evidence>
<evidence type="ECO:0000256" key="1">
    <source>
        <dbReference type="SAM" id="MobiDB-lite"/>
    </source>
</evidence>
<reference evidence="2 3" key="1">
    <citation type="submission" date="2019-05" db="EMBL/GenBank/DDBJ databases">
        <title>Another draft genome of Portunus trituberculatus and its Hox gene families provides insights of decapod evolution.</title>
        <authorList>
            <person name="Jeong J.-H."/>
            <person name="Song I."/>
            <person name="Kim S."/>
            <person name="Choi T."/>
            <person name="Kim D."/>
            <person name="Ryu S."/>
            <person name="Kim W."/>
        </authorList>
    </citation>
    <scope>NUCLEOTIDE SEQUENCE [LARGE SCALE GENOMIC DNA]</scope>
    <source>
        <tissue evidence="2">Muscle</tissue>
    </source>
</reference>
<feature type="compositionally biased region" description="Low complexity" evidence="1">
    <location>
        <begin position="117"/>
        <end position="132"/>
    </location>
</feature>
<sequence>MVKNRRPFGTGTVPSDAVQGCQERAWFASLVARERASQRHQNVKKKAHLNAGSLGDKYGEKAVASPPPQCLTGGHGHTEGLPGQGQLSCSNQTGPRRRPARHDHPSVQKEQAAGFISLLSSSSSSLPSTSTW</sequence>
<comment type="caution">
    <text evidence="2">The sequence shown here is derived from an EMBL/GenBank/DDBJ whole genome shotgun (WGS) entry which is preliminary data.</text>
</comment>
<dbReference type="EMBL" id="VSRR010006612">
    <property type="protein sequence ID" value="MPC45176.1"/>
    <property type="molecule type" value="Genomic_DNA"/>
</dbReference>
<organism evidence="2 3">
    <name type="scientific">Portunus trituberculatus</name>
    <name type="common">Swimming crab</name>
    <name type="synonym">Neptunus trituberculatus</name>
    <dbReference type="NCBI Taxonomy" id="210409"/>
    <lineage>
        <taxon>Eukaryota</taxon>
        <taxon>Metazoa</taxon>
        <taxon>Ecdysozoa</taxon>
        <taxon>Arthropoda</taxon>
        <taxon>Crustacea</taxon>
        <taxon>Multicrustacea</taxon>
        <taxon>Malacostraca</taxon>
        <taxon>Eumalacostraca</taxon>
        <taxon>Eucarida</taxon>
        <taxon>Decapoda</taxon>
        <taxon>Pleocyemata</taxon>
        <taxon>Brachyura</taxon>
        <taxon>Eubrachyura</taxon>
        <taxon>Portunoidea</taxon>
        <taxon>Portunidae</taxon>
        <taxon>Portuninae</taxon>
        <taxon>Portunus</taxon>
    </lineage>
</organism>
<evidence type="ECO:0000313" key="2">
    <source>
        <dbReference type="EMBL" id="MPC45176.1"/>
    </source>
</evidence>
<protein>
    <submittedName>
        <fullName evidence="2">Uncharacterized protein</fullName>
    </submittedName>
</protein>
<accession>A0A5B7FIA5</accession>